<proteinExistence type="predicted"/>
<accession>A0A2S7IU89</accession>
<evidence type="ECO:0000313" key="2">
    <source>
        <dbReference type="Proteomes" id="UP000238493"/>
    </source>
</evidence>
<dbReference type="AlphaFoldDB" id="A0A2S7IU89"/>
<organism evidence="1 2">
    <name type="scientific">Brucella oryzae</name>
    <dbReference type="NCBI Taxonomy" id="335286"/>
    <lineage>
        <taxon>Bacteria</taxon>
        <taxon>Pseudomonadati</taxon>
        <taxon>Pseudomonadota</taxon>
        <taxon>Alphaproteobacteria</taxon>
        <taxon>Hyphomicrobiales</taxon>
        <taxon>Brucellaceae</taxon>
        <taxon>Brucella/Ochrobactrum group</taxon>
        <taxon>Brucella</taxon>
    </lineage>
</organism>
<gene>
    <name evidence="1" type="ORF">C3731_21350</name>
</gene>
<dbReference type="EMBL" id="PTRC01000079">
    <property type="protein sequence ID" value="PQA71562.1"/>
    <property type="molecule type" value="Genomic_DNA"/>
</dbReference>
<dbReference type="OrthoDB" id="8448758at2"/>
<dbReference type="Proteomes" id="UP000238493">
    <property type="component" value="Unassembled WGS sequence"/>
</dbReference>
<comment type="caution">
    <text evidence="1">The sequence shown here is derived from an EMBL/GenBank/DDBJ whole genome shotgun (WGS) entry which is preliminary data.</text>
</comment>
<evidence type="ECO:0000313" key="1">
    <source>
        <dbReference type="EMBL" id="PQA71562.1"/>
    </source>
</evidence>
<sequence>MGLGGTDIYSAVCMAVRKGELAEPFRALDVRRVAPGWAYPRYFEFLADHCTDKQSPDVALFVRVAKGRYRLNDQKAG</sequence>
<name>A0A2S7IU89_9HYPH</name>
<keyword evidence="2" id="KW-1185">Reference proteome</keyword>
<reference evidence="1 2" key="1">
    <citation type="submission" date="2018-02" db="EMBL/GenBank/DDBJ databases">
        <title>Draft genome sequence of Ochrobactrum oryzae found in Brazil.</title>
        <authorList>
            <person name="Cerdeira L."/>
            <person name="Andrade F."/>
            <person name="Zacariotto T."/>
            <person name="Barbosa B."/>
            <person name="Santos S."/>
            <person name="Cassetari V."/>
            <person name="Lincopan N."/>
        </authorList>
    </citation>
    <scope>NUCLEOTIDE SEQUENCE [LARGE SCALE GENOMIC DNA]</scope>
    <source>
        <strain evidence="1 2">OA447</strain>
    </source>
</reference>
<protein>
    <submittedName>
        <fullName evidence="1">Uncharacterized protein</fullName>
    </submittedName>
</protein>